<sequence length="216" mass="25415">MKKKKHSLDYSLCEPFKSFYGRDLDQILKDSKYYGEANVIDLDRENLIICNNYMQCYKLDHNGEMEEYGVSGRYDIRVNIDSLFKYEDTFIVVEKKSYSILKNYNKFYLSNIQLLRELLSIALFTSMNVKGVLHLEDGANGIFSLSFLYFDHKIYNISLNPDINSSYIKIKDEEAITLFGKILKNTRRNLENGVLIKYLDEKIVFNNYSYLKNSII</sequence>
<protein>
    <submittedName>
        <fullName evidence="1">Uncharacterized protein</fullName>
    </submittedName>
</protein>
<evidence type="ECO:0000313" key="1">
    <source>
        <dbReference type="EMBL" id="BBL45321.1"/>
    </source>
</evidence>
<evidence type="ECO:0000313" key="2">
    <source>
        <dbReference type="Proteomes" id="UP001055553"/>
    </source>
</evidence>
<dbReference type="GeneID" id="74568098"/>
<gene>
    <name evidence="1" type="ORF">MJ1_0147</name>
</gene>
<dbReference type="EMBL" id="AP019769">
    <property type="protein sequence ID" value="BBL45321.1"/>
    <property type="molecule type" value="Genomic_DNA"/>
</dbReference>
<keyword evidence="2" id="KW-1185">Reference proteome</keyword>
<name>A0A915SSD9_9ARCH</name>
<reference evidence="2" key="1">
    <citation type="journal article" date="2022" name="Int. J. Syst. Evol. Microbiol.">
        <title>Nanobdella aerobiophila gen. nov., sp. nov., a thermoacidophilic, obligate ectosymbiotic archaeon, and proposal of Nanobdellaceae fam. nov., Nanobdellales ord. nov. and Nanobdellia class. nov.</title>
        <authorList>
            <person name="Kato S."/>
            <person name="Ogasawara A."/>
            <person name="Itoh T."/>
            <person name="Sakai H.D."/>
            <person name="Shimizu M."/>
            <person name="Yuki M."/>
            <person name="Kaneko M."/>
            <person name="Takashina T."/>
            <person name="Ohkuma M."/>
        </authorList>
    </citation>
    <scope>NUCLEOTIDE SEQUENCE [LARGE SCALE GENOMIC DNA]</scope>
    <source>
        <strain evidence="2">MJ1</strain>
    </source>
</reference>
<organism evidence="1 2">
    <name type="scientific">Nanobdella aerobiophila</name>
    <dbReference type="NCBI Taxonomy" id="2586965"/>
    <lineage>
        <taxon>Archaea</taxon>
        <taxon>Nanobdellota</taxon>
        <taxon>Nanobdellia</taxon>
        <taxon>Nanobdellales</taxon>
        <taxon>Nanobdellaceae</taxon>
        <taxon>Nanobdella</taxon>
    </lineage>
</organism>
<dbReference type="KEGG" id="naer:MJ1_0147"/>
<proteinExistence type="predicted"/>
<dbReference type="AlphaFoldDB" id="A0A915SSD9"/>
<accession>A0A915SSD9</accession>
<dbReference type="RefSeq" id="WP_258393359.1">
    <property type="nucleotide sequence ID" value="NZ_AP019769.1"/>
</dbReference>
<dbReference type="Proteomes" id="UP001055553">
    <property type="component" value="Chromosome"/>
</dbReference>